<dbReference type="EMBL" id="BNCK01000002">
    <property type="protein sequence ID" value="GHF83947.1"/>
    <property type="molecule type" value="Genomic_DNA"/>
</dbReference>
<dbReference type="GO" id="GO:0005315">
    <property type="term" value="F:phosphate transmembrane transporter activity"/>
    <property type="evidence" value="ECO:0007669"/>
    <property type="project" value="InterPro"/>
</dbReference>
<organism evidence="7 8">
    <name type="scientific">Thalassotalea marina</name>
    <dbReference type="NCBI Taxonomy" id="1673741"/>
    <lineage>
        <taxon>Bacteria</taxon>
        <taxon>Pseudomonadati</taxon>
        <taxon>Pseudomonadota</taxon>
        <taxon>Gammaproteobacteria</taxon>
        <taxon>Alteromonadales</taxon>
        <taxon>Colwelliaceae</taxon>
        <taxon>Thalassotalea</taxon>
    </lineage>
</organism>
<evidence type="ECO:0000256" key="6">
    <source>
        <dbReference type="RuleBase" id="RU363058"/>
    </source>
</evidence>
<proteinExistence type="inferred from homology"/>
<dbReference type="RefSeq" id="WP_189767727.1">
    <property type="nucleotide sequence ID" value="NZ_BNCK01000002.1"/>
</dbReference>
<feature type="transmembrane region" description="Helical" evidence="6">
    <location>
        <begin position="49"/>
        <end position="69"/>
    </location>
</feature>
<dbReference type="PANTHER" id="PTHR11101">
    <property type="entry name" value="PHOSPHATE TRANSPORTER"/>
    <property type="match status" value="1"/>
</dbReference>
<gene>
    <name evidence="7" type="ORF">GCM10017161_09120</name>
</gene>
<feature type="transmembrane region" description="Helical" evidence="6">
    <location>
        <begin position="138"/>
        <end position="164"/>
    </location>
</feature>
<sequence>MEILATHGSILVMIAAIVGFFMAWGIGANDVANAMGTSVGSKALTIKQAIIIAMIFEFAGAYLAGGEVTSTIRKGIIDPTYFTAIPDQLVFGMIAALLAAATWLLIASTLGWPVSTTHSIVGAIIGFAAIGVSPDTVAWGKVVGIVGSWIITPLISGVIAFIIFNSAQKLIFDTDKPLDNAKKYVPFYMFLAGFVLSLVTVKKGLKHIGLEEINLGFIQFEILGPGGYYLAIFIAVVVALIGKVFIAKLKFDEKADKNTHYANVEKVFAILMVVTACCMAFAHGSNDVANAIGPLAAVVSIVDNGGEIVAKSPLVWWILPLGGLGIVAGLAIFGHRVIATIGKGITHLTPSRGFAAELAAACTVVIASGAGLPISTTQTLVGAVLGVGMARGIAAINLGVVRNIVVSWVITLPVGAGLSIIIFWILNAVFA</sequence>
<dbReference type="PANTHER" id="PTHR11101:SF80">
    <property type="entry name" value="PHOSPHATE TRANSPORTER"/>
    <property type="match status" value="1"/>
</dbReference>
<keyword evidence="8" id="KW-1185">Reference proteome</keyword>
<comment type="subcellular location">
    <subcellularLocation>
        <location evidence="1 6">Membrane</location>
        <topology evidence="1 6">Multi-pass membrane protein</topology>
    </subcellularLocation>
</comment>
<feature type="transmembrane region" description="Helical" evidence="6">
    <location>
        <begin position="380"/>
        <end position="398"/>
    </location>
</feature>
<dbReference type="InterPro" id="IPR001204">
    <property type="entry name" value="Phos_transporter"/>
</dbReference>
<feature type="transmembrane region" description="Helical" evidence="6">
    <location>
        <begin position="405"/>
        <end position="426"/>
    </location>
</feature>
<dbReference type="Pfam" id="PF01384">
    <property type="entry name" value="PHO4"/>
    <property type="match status" value="1"/>
</dbReference>
<protein>
    <recommendedName>
        <fullName evidence="6">Phosphate transporter</fullName>
    </recommendedName>
</protein>
<feature type="transmembrane region" description="Helical" evidence="6">
    <location>
        <begin position="314"/>
        <end position="333"/>
    </location>
</feature>
<feature type="transmembrane region" description="Helical" evidence="6">
    <location>
        <begin position="114"/>
        <end position="132"/>
    </location>
</feature>
<feature type="transmembrane region" description="Helical" evidence="6">
    <location>
        <begin position="267"/>
        <end position="285"/>
    </location>
</feature>
<reference evidence="7" key="2">
    <citation type="submission" date="2020-09" db="EMBL/GenBank/DDBJ databases">
        <authorList>
            <person name="Sun Q."/>
            <person name="Kim S."/>
        </authorList>
    </citation>
    <scope>NUCLEOTIDE SEQUENCE</scope>
    <source>
        <strain evidence="7">KCTC 42731</strain>
    </source>
</reference>
<dbReference type="AlphaFoldDB" id="A0A919EIU3"/>
<evidence type="ECO:0000256" key="1">
    <source>
        <dbReference type="ARBA" id="ARBA00004141"/>
    </source>
</evidence>
<dbReference type="GO" id="GO:0016020">
    <property type="term" value="C:membrane"/>
    <property type="evidence" value="ECO:0007669"/>
    <property type="project" value="UniProtKB-SubCell"/>
</dbReference>
<keyword evidence="6" id="KW-0592">Phosphate transport</keyword>
<keyword evidence="5 6" id="KW-0472">Membrane</keyword>
<comment type="caution">
    <text evidence="7">The sequence shown here is derived from an EMBL/GenBank/DDBJ whole genome shotgun (WGS) entry which is preliminary data.</text>
</comment>
<comment type="similarity">
    <text evidence="6">Belongs to the inorganic phosphate transporter (PiT) (TC 2.A.20) family.</text>
</comment>
<keyword evidence="4 6" id="KW-1133">Transmembrane helix</keyword>
<feature type="transmembrane region" description="Helical" evidence="6">
    <location>
        <begin position="89"/>
        <end position="107"/>
    </location>
</feature>
<evidence type="ECO:0000256" key="4">
    <source>
        <dbReference type="ARBA" id="ARBA00022989"/>
    </source>
</evidence>
<feature type="transmembrane region" description="Helical" evidence="6">
    <location>
        <begin position="227"/>
        <end position="246"/>
    </location>
</feature>
<keyword evidence="3 6" id="KW-0812">Transmembrane</keyword>
<evidence type="ECO:0000256" key="3">
    <source>
        <dbReference type="ARBA" id="ARBA00022692"/>
    </source>
</evidence>
<evidence type="ECO:0000256" key="5">
    <source>
        <dbReference type="ARBA" id="ARBA00023136"/>
    </source>
</evidence>
<evidence type="ECO:0000313" key="8">
    <source>
        <dbReference type="Proteomes" id="UP000623842"/>
    </source>
</evidence>
<feature type="transmembrane region" description="Helical" evidence="6">
    <location>
        <begin position="184"/>
        <end position="201"/>
    </location>
</feature>
<keyword evidence="2 6" id="KW-0813">Transport</keyword>
<name>A0A919EIU3_9GAMM</name>
<reference evidence="7" key="1">
    <citation type="journal article" date="2014" name="Int. J. Syst. Evol. Microbiol.">
        <title>Complete genome sequence of Corynebacterium casei LMG S-19264T (=DSM 44701T), isolated from a smear-ripened cheese.</title>
        <authorList>
            <consortium name="US DOE Joint Genome Institute (JGI-PGF)"/>
            <person name="Walter F."/>
            <person name="Albersmeier A."/>
            <person name="Kalinowski J."/>
            <person name="Ruckert C."/>
        </authorList>
    </citation>
    <scope>NUCLEOTIDE SEQUENCE</scope>
    <source>
        <strain evidence="7">KCTC 42731</strain>
    </source>
</reference>
<evidence type="ECO:0000256" key="2">
    <source>
        <dbReference type="ARBA" id="ARBA00022448"/>
    </source>
</evidence>
<dbReference type="GO" id="GO:0035435">
    <property type="term" value="P:phosphate ion transmembrane transport"/>
    <property type="evidence" value="ECO:0007669"/>
    <property type="project" value="TreeGrafter"/>
</dbReference>
<dbReference type="Proteomes" id="UP000623842">
    <property type="component" value="Unassembled WGS sequence"/>
</dbReference>
<evidence type="ECO:0000313" key="7">
    <source>
        <dbReference type="EMBL" id="GHF83947.1"/>
    </source>
</evidence>
<feature type="transmembrane region" description="Helical" evidence="6">
    <location>
        <begin position="354"/>
        <end position="374"/>
    </location>
</feature>
<accession>A0A919EIU3</accession>
<feature type="transmembrane region" description="Helical" evidence="6">
    <location>
        <begin position="6"/>
        <end position="28"/>
    </location>
</feature>